<feature type="coiled-coil region" evidence="6">
    <location>
        <begin position="497"/>
        <end position="524"/>
    </location>
</feature>
<reference evidence="9" key="1">
    <citation type="submission" date="2020-10" db="EMBL/GenBank/DDBJ databases">
        <authorList>
            <person name="Gilroy R."/>
        </authorList>
    </citation>
    <scope>NUCLEOTIDE SEQUENCE</scope>
    <source>
        <strain evidence="9">15467</strain>
    </source>
</reference>
<comment type="caution">
    <text evidence="9">The sequence shown here is derived from an EMBL/GenBank/DDBJ whole genome shotgun (WGS) entry which is preliminary data.</text>
</comment>
<evidence type="ECO:0000256" key="6">
    <source>
        <dbReference type="SAM" id="Coils"/>
    </source>
</evidence>
<dbReference type="Pfam" id="PF01895">
    <property type="entry name" value="PhoU"/>
    <property type="match status" value="1"/>
</dbReference>
<dbReference type="NCBIfam" id="TIGR00704">
    <property type="entry name" value="NaPi_cotrn_rel"/>
    <property type="match status" value="1"/>
</dbReference>
<evidence type="ECO:0000256" key="3">
    <source>
        <dbReference type="ARBA" id="ARBA00022692"/>
    </source>
</evidence>
<gene>
    <name evidence="9" type="ORF">IAC68_04220</name>
</gene>
<evidence type="ECO:0000313" key="10">
    <source>
        <dbReference type="Proteomes" id="UP000823635"/>
    </source>
</evidence>
<reference evidence="9" key="2">
    <citation type="journal article" date="2021" name="PeerJ">
        <title>Extensive microbial diversity within the chicken gut microbiome revealed by metagenomics and culture.</title>
        <authorList>
            <person name="Gilroy R."/>
            <person name="Ravi A."/>
            <person name="Getino M."/>
            <person name="Pursley I."/>
            <person name="Horton D.L."/>
            <person name="Alikhan N.F."/>
            <person name="Baker D."/>
            <person name="Gharbi K."/>
            <person name="Hall N."/>
            <person name="Watson M."/>
            <person name="Adriaenssens E.M."/>
            <person name="Foster-Nyarko E."/>
            <person name="Jarju S."/>
            <person name="Secka A."/>
            <person name="Antonio M."/>
            <person name="Oren A."/>
            <person name="Chaudhuri R.R."/>
            <person name="La Ragione R."/>
            <person name="Hildebrand F."/>
            <person name="Pallen M.J."/>
        </authorList>
    </citation>
    <scope>NUCLEOTIDE SEQUENCE</scope>
    <source>
        <strain evidence="9">15467</strain>
    </source>
</reference>
<dbReference type="InterPro" id="IPR003841">
    <property type="entry name" value="Na/Pi_transpt"/>
</dbReference>
<dbReference type="GO" id="GO:0044341">
    <property type="term" value="P:sodium-dependent phosphate transport"/>
    <property type="evidence" value="ECO:0007669"/>
    <property type="project" value="InterPro"/>
</dbReference>
<evidence type="ECO:0000256" key="4">
    <source>
        <dbReference type="ARBA" id="ARBA00022989"/>
    </source>
</evidence>
<evidence type="ECO:0000256" key="1">
    <source>
        <dbReference type="ARBA" id="ARBA00004651"/>
    </source>
</evidence>
<keyword evidence="2" id="KW-1003">Cell membrane</keyword>
<dbReference type="Proteomes" id="UP000823635">
    <property type="component" value="Unassembled WGS sequence"/>
</dbReference>
<feature type="transmembrane region" description="Helical" evidence="7">
    <location>
        <begin position="255"/>
        <end position="276"/>
    </location>
</feature>
<feature type="transmembrane region" description="Helical" evidence="7">
    <location>
        <begin position="112"/>
        <end position="129"/>
    </location>
</feature>
<evidence type="ECO:0000256" key="2">
    <source>
        <dbReference type="ARBA" id="ARBA00022475"/>
    </source>
</evidence>
<name>A0A9D9DKH9_9BACT</name>
<evidence type="ECO:0000313" key="9">
    <source>
        <dbReference type="EMBL" id="MBO8429123.1"/>
    </source>
</evidence>
<evidence type="ECO:0000259" key="8">
    <source>
        <dbReference type="Pfam" id="PF01895"/>
    </source>
</evidence>
<dbReference type="GO" id="GO:0005886">
    <property type="term" value="C:plasma membrane"/>
    <property type="evidence" value="ECO:0007669"/>
    <property type="project" value="UniProtKB-SubCell"/>
</dbReference>
<organism evidence="9 10">
    <name type="scientific">Candidatus Egerieousia excrementavium</name>
    <dbReference type="NCBI Taxonomy" id="2840778"/>
    <lineage>
        <taxon>Bacteria</taxon>
        <taxon>Pseudomonadati</taxon>
        <taxon>Bacteroidota</taxon>
        <taxon>Bacteroidia</taxon>
        <taxon>Bacteroidales</taxon>
        <taxon>Candidatus Egerieousia</taxon>
    </lineage>
</organism>
<keyword evidence="4 7" id="KW-1133">Transmembrane helix</keyword>
<dbReference type="Pfam" id="PF02690">
    <property type="entry name" value="Na_Pi_cotrans"/>
    <property type="match status" value="2"/>
</dbReference>
<protein>
    <submittedName>
        <fullName evidence="9">Na/Pi cotransporter family protein</fullName>
    </submittedName>
</protein>
<keyword evidence="3 7" id="KW-0812">Transmembrane</keyword>
<dbReference type="PANTHER" id="PTHR10010:SF46">
    <property type="entry name" value="SODIUM-DEPENDENT PHOSPHATE TRANSPORT PROTEIN 2B"/>
    <property type="match status" value="1"/>
</dbReference>
<comment type="subcellular location">
    <subcellularLocation>
        <location evidence="1">Cell membrane</location>
        <topology evidence="1">Multi-pass membrane protein</topology>
    </subcellularLocation>
</comment>
<dbReference type="SUPFAM" id="SSF109755">
    <property type="entry name" value="PhoU-like"/>
    <property type="match status" value="1"/>
</dbReference>
<dbReference type="GO" id="GO:0005436">
    <property type="term" value="F:sodium:phosphate symporter activity"/>
    <property type="evidence" value="ECO:0007669"/>
    <property type="project" value="InterPro"/>
</dbReference>
<evidence type="ECO:0000256" key="7">
    <source>
        <dbReference type="SAM" id="Phobius"/>
    </source>
</evidence>
<dbReference type="InterPro" id="IPR026022">
    <property type="entry name" value="PhoU_dom"/>
</dbReference>
<proteinExistence type="predicted"/>
<feature type="transmembrane region" description="Helical" evidence="7">
    <location>
        <begin position="136"/>
        <end position="154"/>
    </location>
</feature>
<dbReference type="InterPro" id="IPR004633">
    <property type="entry name" value="NaPi_cotrn-rel/YqeW-like"/>
</dbReference>
<dbReference type="Gene3D" id="1.20.58.220">
    <property type="entry name" value="Phosphate transport system protein phou homolog 2, domain 2"/>
    <property type="match status" value="1"/>
</dbReference>
<dbReference type="InterPro" id="IPR038078">
    <property type="entry name" value="PhoU-like_sf"/>
</dbReference>
<feature type="transmembrane region" description="Helical" evidence="7">
    <location>
        <begin position="296"/>
        <end position="320"/>
    </location>
</feature>
<feature type="domain" description="PhoU" evidence="8">
    <location>
        <begin position="365"/>
        <end position="454"/>
    </location>
</feature>
<dbReference type="AlphaFoldDB" id="A0A9D9DKH9"/>
<sequence length="564" mass="62539">MGIVLNILTLLGSLGLFLYGMTLMSEALQKVAGDKMRSFLAAMTTNSASQIFTGLLITAIIQSSSATTVMVVSFVNAGLLSLVQAIGVIMGANIGTTVTAWLIAFLGFKADISILSIPLISIGFVFMMCKAKRKKSIGELIIGFALLFLGLTFLKDSVPNLENSPEVLAFLQSWTDFGFLSVLLFVGIGTLLTIILQSSSATMALTLVMINNGWISFEIGAAMVLGENIGTTITANIAASVANTSAKRAARGHSVFNIFGVIWVLILYHPFLFVVSKIITAFGCDNPLVEGASSESLLYSVAMVHSLFNICNTLILVWFIPQIVKLVTKLVKSPKEEEVFRLKYIQGGLLNTAELSLGQAKAEIIHFAELCRRQYEYAKEALNTTSEERFDQLYKKLEHYEQITDRVEFEIAKYLNEIAEGQLSEESGRKLQAMYKIISELESIGDSGFNIARILQRRNIHDKSFNQTMINKLNYMTKLVDAGFDAMIVNLKSEFSKVKDISNAQDAEQDINEYRNNLKEEHLLNLENNTYSYLTGVYYMDLINEYEHVGDFMINISEAIIEIK</sequence>
<dbReference type="PANTHER" id="PTHR10010">
    <property type="entry name" value="SOLUTE CARRIER FAMILY 34 SODIUM PHOSPHATE , MEMBER 2-RELATED"/>
    <property type="match status" value="1"/>
</dbReference>
<dbReference type="EMBL" id="JADINB010000092">
    <property type="protein sequence ID" value="MBO8429123.1"/>
    <property type="molecule type" value="Genomic_DNA"/>
</dbReference>
<keyword evidence="6" id="KW-0175">Coiled coil</keyword>
<keyword evidence="5 7" id="KW-0472">Membrane</keyword>
<accession>A0A9D9DKH9</accession>
<dbReference type="NCBIfam" id="NF037997">
    <property type="entry name" value="Na_Pi_symport"/>
    <property type="match status" value="1"/>
</dbReference>
<evidence type="ECO:0000256" key="5">
    <source>
        <dbReference type="ARBA" id="ARBA00023136"/>
    </source>
</evidence>
<feature type="transmembrane region" description="Helical" evidence="7">
    <location>
        <begin position="174"/>
        <end position="196"/>
    </location>
</feature>